<evidence type="ECO:0000313" key="2">
    <source>
        <dbReference type="EMBL" id="GGZ89678.1"/>
    </source>
</evidence>
<dbReference type="Pfam" id="PF00733">
    <property type="entry name" value="Asn_synthase"/>
    <property type="match status" value="1"/>
</dbReference>
<evidence type="ECO:0000259" key="1">
    <source>
        <dbReference type="Pfam" id="PF00733"/>
    </source>
</evidence>
<dbReference type="InterPro" id="IPR001962">
    <property type="entry name" value="Asn_synthase"/>
</dbReference>
<dbReference type="Gene3D" id="3.40.50.620">
    <property type="entry name" value="HUPs"/>
    <property type="match status" value="1"/>
</dbReference>
<dbReference type="EMBL" id="BMZD01000001">
    <property type="protein sequence ID" value="GGZ89678.1"/>
    <property type="molecule type" value="Genomic_DNA"/>
</dbReference>
<dbReference type="SUPFAM" id="SSF56235">
    <property type="entry name" value="N-terminal nucleophile aminohydrolases (Ntn hydrolases)"/>
    <property type="match status" value="1"/>
</dbReference>
<proteinExistence type="predicted"/>
<gene>
    <name evidence="2" type="ORF">GCM10011617_06090</name>
</gene>
<dbReference type="SUPFAM" id="SSF52402">
    <property type="entry name" value="Adenine nucleotide alpha hydrolases-like"/>
    <property type="match status" value="1"/>
</dbReference>
<reference evidence="2" key="1">
    <citation type="journal article" date="2014" name="Int. J. Syst. Evol. Microbiol.">
        <title>Complete genome sequence of Corynebacterium casei LMG S-19264T (=DSM 44701T), isolated from a smear-ripened cheese.</title>
        <authorList>
            <consortium name="US DOE Joint Genome Institute (JGI-PGF)"/>
            <person name="Walter F."/>
            <person name="Albersmeier A."/>
            <person name="Kalinowski J."/>
            <person name="Ruckert C."/>
        </authorList>
    </citation>
    <scope>NUCLEOTIDE SEQUENCE</scope>
    <source>
        <strain evidence="2">KCTC 32422</strain>
    </source>
</reference>
<dbReference type="InterPro" id="IPR029055">
    <property type="entry name" value="Ntn_hydrolases_N"/>
</dbReference>
<reference evidence="2" key="2">
    <citation type="submission" date="2020-09" db="EMBL/GenBank/DDBJ databases">
        <authorList>
            <person name="Sun Q."/>
            <person name="Kim S."/>
        </authorList>
    </citation>
    <scope>NUCLEOTIDE SEQUENCE</scope>
    <source>
        <strain evidence="2">KCTC 32422</strain>
    </source>
</reference>
<keyword evidence="3" id="KW-1185">Reference proteome</keyword>
<dbReference type="AlphaFoldDB" id="A0A918R7X6"/>
<sequence>MYFYTRTWGDPDWVAPTRAAQSLGLFAGHPADHCRDGADFFAELPAPRARARPGWRVPRSPSGCAVLLLGWIDNLAELRAQLGVNGSPEQVYGAAVDRWGLEADRHVVGEYAALVVQSEGAIRMARSPWCSFPLYFHVGKHGFMACNIPRPFFAAGLDKHLHEDAIERLLAFEFESAEHGQFEGLEPVPGGQVLTITQSGRSAHAWYDPLAVPQVRFKRDEDYVEAANAMLAEAVGKALSNAQKPAMTLSGGLDSSIVCDEVLRQLPADQRLTSITFVPIREWDGRTVSSLFGDDGPYVREFLRTHPRIDPIFVDNRDYDFLSYSQEMFMGADAGHPAQAMGLVHTGVSVAARDAGCDWILSAGMGNLTFSQEAPWAPAEFFRTLRWKQLWHTARNRIDDPRPIWRRMVAMGVMPNLPEGLRWKLRDLVHRGQETGATTNPYLAADGPLAAKLKARNADGNISDLDFYTSRERLIRNVYDIWWRGGESRLGAWQVFGTRGRDVLAYRPFIELCLGMPTEQFTRNGERRRLARRMGIGRLPEAQRTEVRHGDHLVDWHARMTPMIPRLREEVRQIAEHPQLGALLDTKAMLRDLDNWPTEAPTDIHSVSRLRFALPAMIYVRRFVDFETGRNPQ</sequence>
<name>A0A918R7X6_9SPHN</name>
<organism evidence="2 3">
    <name type="scientific">Novosphingobium arvoryzae</name>
    <dbReference type="NCBI Taxonomy" id="1256514"/>
    <lineage>
        <taxon>Bacteria</taxon>
        <taxon>Pseudomonadati</taxon>
        <taxon>Pseudomonadota</taxon>
        <taxon>Alphaproteobacteria</taxon>
        <taxon>Sphingomonadales</taxon>
        <taxon>Sphingomonadaceae</taxon>
        <taxon>Novosphingobium</taxon>
    </lineage>
</organism>
<feature type="domain" description="Asparagine synthetase" evidence="1">
    <location>
        <begin position="229"/>
        <end position="391"/>
    </location>
</feature>
<dbReference type="GO" id="GO:0004066">
    <property type="term" value="F:asparagine synthase (glutamine-hydrolyzing) activity"/>
    <property type="evidence" value="ECO:0007669"/>
    <property type="project" value="InterPro"/>
</dbReference>
<evidence type="ECO:0000313" key="3">
    <source>
        <dbReference type="Proteomes" id="UP000634139"/>
    </source>
</evidence>
<dbReference type="Gene3D" id="3.60.20.10">
    <property type="entry name" value="Glutamine Phosphoribosylpyrophosphate, subunit 1, domain 1"/>
    <property type="match status" value="1"/>
</dbReference>
<protein>
    <submittedName>
        <fullName evidence="2">Asparagine synthase</fullName>
    </submittedName>
</protein>
<dbReference type="GO" id="GO:0006529">
    <property type="term" value="P:asparagine biosynthetic process"/>
    <property type="evidence" value="ECO:0007669"/>
    <property type="project" value="InterPro"/>
</dbReference>
<accession>A0A918R7X6</accession>
<dbReference type="InterPro" id="IPR014729">
    <property type="entry name" value="Rossmann-like_a/b/a_fold"/>
</dbReference>
<comment type="caution">
    <text evidence="2">The sequence shown here is derived from an EMBL/GenBank/DDBJ whole genome shotgun (WGS) entry which is preliminary data.</text>
</comment>
<dbReference type="Proteomes" id="UP000634139">
    <property type="component" value="Unassembled WGS sequence"/>
</dbReference>